<dbReference type="InterPro" id="IPR000920">
    <property type="entry name" value="Myelin_P0-rel"/>
</dbReference>
<dbReference type="SMART" id="SM00409">
    <property type="entry name" value="IG"/>
    <property type="match status" value="1"/>
</dbReference>
<evidence type="ECO:0000256" key="9">
    <source>
        <dbReference type="SAM" id="Phobius"/>
    </source>
</evidence>
<dbReference type="PROSITE" id="PS50835">
    <property type="entry name" value="IG_LIKE"/>
    <property type="match status" value="1"/>
</dbReference>
<feature type="transmembrane region" description="Helical" evidence="9">
    <location>
        <begin position="15"/>
        <end position="38"/>
    </location>
</feature>
<dbReference type="GO" id="GO:0005886">
    <property type="term" value="C:plasma membrane"/>
    <property type="evidence" value="ECO:0007669"/>
    <property type="project" value="TreeGrafter"/>
</dbReference>
<evidence type="ECO:0000259" key="10">
    <source>
        <dbReference type="PROSITE" id="PS50835"/>
    </source>
</evidence>
<dbReference type="InterPro" id="IPR013106">
    <property type="entry name" value="Ig_V-set"/>
</dbReference>
<dbReference type="InterPro" id="IPR013783">
    <property type="entry name" value="Ig-like_fold"/>
</dbReference>
<keyword evidence="2 9" id="KW-0812">Transmembrane</keyword>
<organism evidence="11 12">
    <name type="scientific">Petromyzon marinus</name>
    <name type="common">Sea lamprey</name>
    <dbReference type="NCBI Taxonomy" id="7757"/>
    <lineage>
        <taxon>Eukaryota</taxon>
        <taxon>Metazoa</taxon>
        <taxon>Chordata</taxon>
        <taxon>Craniata</taxon>
        <taxon>Vertebrata</taxon>
        <taxon>Cyclostomata</taxon>
        <taxon>Hyperoartia</taxon>
        <taxon>Petromyzontiformes</taxon>
        <taxon>Petromyzontidae</taxon>
        <taxon>Petromyzon</taxon>
    </lineage>
</organism>
<evidence type="ECO:0000256" key="1">
    <source>
        <dbReference type="ARBA" id="ARBA00004479"/>
    </source>
</evidence>
<dbReference type="RefSeq" id="XP_032820381.1">
    <property type="nucleotide sequence ID" value="XM_032964490.1"/>
</dbReference>
<evidence type="ECO:0000256" key="6">
    <source>
        <dbReference type="ARBA" id="ARBA00023157"/>
    </source>
</evidence>
<name>A0AAJ7TP27_PETMA</name>
<proteinExistence type="predicted"/>
<dbReference type="InterPro" id="IPR036179">
    <property type="entry name" value="Ig-like_dom_sf"/>
</dbReference>
<keyword evidence="7" id="KW-0325">Glycoprotein</keyword>
<reference evidence="12" key="1">
    <citation type="submission" date="2025-08" db="UniProtKB">
        <authorList>
            <consortium name="RefSeq"/>
        </authorList>
    </citation>
    <scope>IDENTIFICATION</scope>
    <source>
        <tissue evidence="12">Sperm</tissue>
    </source>
</reference>
<dbReference type="Proteomes" id="UP001318040">
    <property type="component" value="Chromosome 32"/>
</dbReference>
<feature type="transmembrane region" description="Helical" evidence="9">
    <location>
        <begin position="168"/>
        <end position="189"/>
    </location>
</feature>
<dbReference type="GeneID" id="116948120"/>
<accession>A0AAJ7TP27</accession>
<dbReference type="Gene3D" id="2.60.40.10">
    <property type="entry name" value="Immunoglobulins"/>
    <property type="match status" value="1"/>
</dbReference>
<keyword evidence="5 9" id="KW-0472">Membrane</keyword>
<evidence type="ECO:0000313" key="11">
    <source>
        <dbReference type="Proteomes" id="UP001318040"/>
    </source>
</evidence>
<gene>
    <name evidence="12" type="primary">LOC116948120</name>
</gene>
<sequence length="236" mass="26224">MASGSEAAVSGSSRWPAWLTPVVVVVVCLALAVPMACIEVEIKDNKLTVLNGTNVTLKCRIMSCYRMKAAVINVHWFYGLNSTLRQRALFSMKAGKAWYTQASQFRGRLQWTGEIAKEDASLMLYDTRFEDSGVYNCSARHLDDKLKIASTLLYLNVVSEIEPKDRTLMFIVGASVGGLAGLLILFVIIKKVVKFAMRMHANKEKKDCLVNSSPQHDNVENCINNSKEEVEKASNP</sequence>
<dbReference type="KEGG" id="pmrn:116948120"/>
<evidence type="ECO:0000313" key="12">
    <source>
        <dbReference type="RefSeq" id="XP_032820381.1"/>
    </source>
</evidence>
<keyword evidence="11" id="KW-1185">Reference proteome</keyword>
<evidence type="ECO:0000256" key="4">
    <source>
        <dbReference type="ARBA" id="ARBA00022989"/>
    </source>
</evidence>
<dbReference type="Pfam" id="PF07686">
    <property type="entry name" value="V-set"/>
    <property type="match status" value="1"/>
</dbReference>
<dbReference type="AlphaFoldDB" id="A0AAJ7TP27"/>
<keyword evidence="8" id="KW-0393">Immunoglobulin domain</keyword>
<keyword evidence="4 9" id="KW-1133">Transmembrane helix</keyword>
<dbReference type="PANTHER" id="PTHR13869">
    <property type="entry name" value="MYELIN P0 RELATED"/>
    <property type="match status" value="1"/>
</dbReference>
<comment type="subcellular location">
    <subcellularLocation>
        <location evidence="1">Membrane</location>
        <topology evidence="1">Single-pass type I membrane protein</topology>
    </subcellularLocation>
</comment>
<evidence type="ECO:0000256" key="2">
    <source>
        <dbReference type="ARBA" id="ARBA00022692"/>
    </source>
</evidence>
<dbReference type="PANTHER" id="PTHR13869:SF24">
    <property type="entry name" value="BASEMENT MEMBRANE-SPECIFIC HEPARAN SULFATE PROTEOGLYCAN CORE PROTEIN-LIKE"/>
    <property type="match status" value="1"/>
</dbReference>
<evidence type="ECO:0000256" key="8">
    <source>
        <dbReference type="ARBA" id="ARBA00023319"/>
    </source>
</evidence>
<keyword evidence="3" id="KW-0732">Signal</keyword>
<dbReference type="InterPro" id="IPR007110">
    <property type="entry name" value="Ig-like_dom"/>
</dbReference>
<protein>
    <submittedName>
        <fullName evidence="12">Myelin protein P0-like</fullName>
    </submittedName>
</protein>
<dbReference type="SUPFAM" id="SSF48726">
    <property type="entry name" value="Immunoglobulin"/>
    <property type="match status" value="1"/>
</dbReference>
<feature type="domain" description="Ig-like" evidence="10">
    <location>
        <begin position="21"/>
        <end position="149"/>
    </location>
</feature>
<evidence type="ECO:0000256" key="5">
    <source>
        <dbReference type="ARBA" id="ARBA00023136"/>
    </source>
</evidence>
<evidence type="ECO:0000256" key="3">
    <source>
        <dbReference type="ARBA" id="ARBA00022729"/>
    </source>
</evidence>
<evidence type="ECO:0000256" key="7">
    <source>
        <dbReference type="ARBA" id="ARBA00023180"/>
    </source>
</evidence>
<keyword evidence="6" id="KW-1015">Disulfide bond</keyword>
<dbReference type="InterPro" id="IPR003599">
    <property type="entry name" value="Ig_sub"/>
</dbReference>